<dbReference type="CDD" id="cd04301">
    <property type="entry name" value="NAT_SF"/>
    <property type="match status" value="1"/>
</dbReference>
<keyword evidence="3" id="KW-1185">Reference proteome</keyword>
<evidence type="ECO:0000313" key="2">
    <source>
        <dbReference type="EMBL" id="MBF8808003.1"/>
    </source>
</evidence>
<dbReference type="GO" id="GO:0016747">
    <property type="term" value="F:acyltransferase activity, transferring groups other than amino-acyl groups"/>
    <property type="evidence" value="ECO:0007669"/>
    <property type="project" value="InterPro"/>
</dbReference>
<dbReference type="EMBL" id="JADAKE010000016">
    <property type="protein sequence ID" value="MBF8808003.1"/>
    <property type="molecule type" value="Genomic_DNA"/>
</dbReference>
<accession>A0A931AYN8</accession>
<protein>
    <submittedName>
        <fullName evidence="2">GNAT family N-acetyltransferase</fullName>
    </submittedName>
</protein>
<reference evidence="2" key="1">
    <citation type="submission" date="2020-09" db="EMBL/GenBank/DDBJ databases">
        <title>Genomic insights into the novelty and pathogenicity of a unique biofilm-forming Enterococcus sp. bacteria (Enterococcus lacertideformus) identified in reptiles.</title>
        <authorList>
            <person name="Agius J.E."/>
            <person name="Phalen D.N."/>
            <person name="Rose K."/>
            <person name="Eden J.-S."/>
        </authorList>
    </citation>
    <scope>NUCLEOTIDE SEQUENCE</scope>
    <source>
        <strain evidence="2">PHRS 0518</strain>
    </source>
</reference>
<dbReference type="SUPFAM" id="SSF55729">
    <property type="entry name" value="Acyl-CoA N-acyltransferases (Nat)"/>
    <property type="match status" value="1"/>
</dbReference>
<dbReference type="Pfam" id="PF13673">
    <property type="entry name" value="Acetyltransf_10"/>
    <property type="match status" value="1"/>
</dbReference>
<comment type="caution">
    <text evidence="2">The sequence shown here is derived from an EMBL/GenBank/DDBJ whole genome shotgun (WGS) entry which is preliminary data.</text>
</comment>
<dbReference type="InterPro" id="IPR016181">
    <property type="entry name" value="Acyl_CoA_acyltransferase"/>
</dbReference>
<dbReference type="AlphaFoldDB" id="A0A931AYN8"/>
<sequence>MQEYFGNQSWILGASFHLRYEVFVIEQGILPEVEFDELDTSYHHFLLMDHHVPVATLRYQKKSNTCFQPDRFCVAKGYRKQGFGSHLLSLAENKAIEEGLQESYLVAETTAIDFYQKQGYQVFSEPFLEDGLSCVEMKKALC</sequence>
<organism evidence="2 3">
    <name type="scientific">Enterococcus lacertideformus</name>
    <dbReference type="NCBI Taxonomy" id="2771493"/>
    <lineage>
        <taxon>Bacteria</taxon>
        <taxon>Bacillati</taxon>
        <taxon>Bacillota</taxon>
        <taxon>Bacilli</taxon>
        <taxon>Lactobacillales</taxon>
        <taxon>Enterococcaceae</taxon>
        <taxon>Enterococcus</taxon>
    </lineage>
</organism>
<proteinExistence type="predicted"/>
<feature type="domain" description="N-acetyltransferase" evidence="1">
    <location>
        <begin position="1"/>
        <end position="142"/>
    </location>
</feature>
<name>A0A931AYN8_9ENTE</name>
<dbReference type="InterPro" id="IPR000182">
    <property type="entry name" value="GNAT_dom"/>
</dbReference>
<evidence type="ECO:0000313" key="3">
    <source>
        <dbReference type="Proteomes" id="UP000637757"/>
    </source>
</evidence>
<gene>
    <name evidence="2" type="ORF">IC227_06240</name>
</gene>
<dbReference type="PROSITE" id="PS51186">
    <property type="entry name" value="GNAT"/>
    <property type="match status" value="1"/>
</dbReference>
<dbReference type="Gene3D" id="3.40.630.30">
    <property type="match status" value="1"/>
</dbReference>
<evidence type="ECO:0000259" key="1">
    <source>
        <dbReference type="PROSITE" id="PS51186"/>
    </source>
</evidence>
<dbReference type="Proteomes" id="UP000637757">
    <property type="component" value="Unassembled WGS sequence"/>
</dbReference>